<proteinExistence type="predicted"/>
<keyword evidence="7" id="KW-0675">Receptor</keyword>
<evidence type="ECO:0000313" key="10">
    <source>
        <dbReference type="Proteomes" id="UP000759131"/>
    </source>
</evidence>
<keyword evidence="5" id="KW-0238">DNA-binding</keyword>
<keyword evidence="1" id="KW-0479">Metal-binding</keyword>
<dbReference type="AlphaFoldDB" id="A0A7R9L013"/>
<keyword evidence="4" id="KW-0805">Transcription regulation</keyword>
<dbReference type="SUPFAM" id="SSF48508">
    <property type="entry name" value="Nuclear receptor ligand-binding domain"/>
    <property type="match status" value="1"/>
</dbReference>
<evidence type="ECO:0000256" key="6">
    <source>
        <dbReference type="ARBA" id="ARBA00023163"/>
    </source>
</evidence>
<evidence type="ECO:0000259" key="8">
    <source>
        <dbReference type="PROSITE" id="PS51843"/>
    </source>
</evidence>
<dbReference type="InterPro" id="IPR035500">
    <property type="entry name" value="NHR-like_dom_sf"/>
</dbReference>
<organism evidence="9">
    <name type="scientific">Medioppia subpectinata</name>
    <dbReference type="NCBI Taxonomy" id="1979941"/>
    <lineage>
        <taxon>Eukaryota</taxon>
        <taxon>Metazoa</taxon>
        <taxon>Ecdysozoa</taxon>
        <taxon>Arthropoda</taxon>
        <taxon>Chelicerata</taxon>
        <taxon>Arachnida</taxon>
        <taxon>Acari</taxon>
        <taxon>Acariformes</taxon>
        <taxon>Sarcoptiformes</taxon>
        <taxon>Oribatida</taxon>
        <taxon>Brachypylina</taxon>
        <taxon>Oppioidea</taxon>
        <taxon>Oppiidae</taxon>
        <taxon>Medioppia</taxon>
    </lineage>
</organism>
<keyword evidence="10" id="KW-1185">Reference proteome</keyword>
<evidence type="ECO:0000256" key="2">
    <source>
        <dbReference type="ARBA" id="ARBA00022771"/>
    </source>
</evidence>
<dbReference type="GO" id="GO:0045944">
    <property type="term" value="P:positive regulation of transcription by RNA polymerase II"/>
    <property type="evidence" value="ECO:0007669"/>
    <property type="project" value="TreeGrafter"/>
</dbReference>
<keyword evidence="6" id="KW-0804">Transcription</keyword>
<keyword evidence="3" id="KW-0862">Zinc</keyword>
<dbReference type="GO" id="GO:0000122">
    <property type="term" value="P:negative regulation of transcription by RNA polymerase II"/>
    <property type="evidence" value="ECO:0007669"/>
    <property type="project" value="TreeGrafter"/>
</dbReference>
<dbReference type="PANTHER" id="PTHR24082">
    <property type="entry name" value="NUCLEAR HORMONE RECEPTOR"/>
    <property type="match status" value="1"/>
</dbReference>
<dbReference type="PANTHER" id="PTHR24082:SF283">
    <property type="entry name" value="NUCLEAR HORMONE RECEPTOR HR96"/>
    <property type="match status" value="1"/>
</dbReference>
<keyword evidence="2" id="KW-0863">Zinc-finger</keyword>
<evidence type="ECO:0000256" key="5">
    <source>
        <dbReference type="ARBA" id="ARBA00023125"/>
    </source>
</evidence>
<gene>
    <name evidence="9" type="ORF">OSB1V03_LOCUS13068</name>
</gene>
<sequence length="220" mass="25650">MCKSLTSFARIEETDRILLIKHGFLDLKLIRSLKYYDYKQGGWAMNMEDGNTKVVSIESTKLLPNNAYIFYRQFFNDISQEWESDPIILDLLTAIILFNPDRPKLVNSTMIKFQQHKYMYLLQRYLLMRYKYHDMMRSKFTKLIQYATDVAILTQINQHIFKNVGPQHDPGNHVHFIITHVGGHKGHQPFGQPVIGVNPILLTRIGGQVWPRNGNGVLNK</sequence>
<dbReference type="OrthoDB" id="6352325at2759"/>
<dbReference type="GO" id="GO:0004879">
    <property type="term" value="F:nuclear receptor activity"/>
    <property type="evidence" value="ECO:0007669"/>
    <property type="project" value="TreeGrafter"/>
</dbReference>
<dbReference type="Gene3D" id="1.10.565.10">
    <property type="entry name" value="Retinoid X Receptor"/>
    <property type="match status" value="1"/>
</dbReference>
<evidence type="ECO:0000313" key="9">
    <source>
        <dbReference type="EMBL" id="CAD7632666.1"/>
    </source>
</evidence>
<dbReference type="PROSITE" id="PS51843">
    <property type="entry name" value="NR_LBD"/>
    <property type="match status" value="1"/>
</dbReference>
<name>A0A7R9L013_9ACAR</name>
<evidence type="ECO:0000256" key="4">
    <source>
        <dbReference type="ARBA" id="ARBA00023015"/>
    </source>
</evidence>
<evidence type="ECO:0000256" key="7">
    <source>
        <dbReference type="ARBA" id="ARBA00023170"/>
    </source>
</evidence>
<dbReference type="InterPro" id="IPR000536">
    <property type="entry name" value="Nucl_hrmn_rcpt_lig-bd"/>
</dbReference>
<accession>A0A7R9L013</accession>
<evidence type="ECO:0000256" key="1">
    <source>
        <dbReference type="ARBA" id="ARBA00022723"/>
    </source>
</evidence>
<dbReference type="Proteomes" id="UP000759131">
    <property type="component" value="Unassembled WGS sequence"/>
</dbReference>
<reference evidence="9" key="1">
    <citation type="submission" date="2020-11" db="EMBL/GenBank/DDBJ databases">
        <authorList>
            <person name="Tran Van P."/>
        </authorList>
    </citation>
    <scope>NUCLEOTIDE SEQUENCE</scope>
</reference>
<evidence type="ECO:0000256" key="3">
    <source>
        <dbReference type="ARBA" id="ARBA00022833"/>
    </source>
</evidence>
<protein>
    <recommendedName>
        <fullName evidence="8">NR LBD domain-containing protein</fullName>
    </recommendedName>
</protein>
<dbReference type="GO" id="GO:0000978">
    <property type="term" value="F:RNA polymerase II cis-regulatory region sequence-specific DNA binding"/>
    <property type="evidence" value="ECO:0007669"/>
    <property type="project" value="TreeGrafter"/>
</dbReference>
<dbReference type="GO" id="GO:0030154">
    <property type="term" value="P:cell differentiation"/>
    <property type="evidence" value="ECO:0007669"/>
    <property type="project" value="TreeGrafter"/>
</dbReference>
<feature type="domain" description="NR LBD" evidence="8">
    <location>
        <begin position="1"/>
        <end position="185"/>
    </location>
</feature>
<dbReference type="GO" id="GO:0008270">
    <property type="term" value="F:zinc ion binding"/>
    <property type="evidence" value="ECO:0007669"/>
    <property type="project" value="UniProtKB-KW"/>
</dbReference>
<dbReference type="InterPro" id="IPR050234">
    <property type="entry name" value="Nuclear_hormone_rcpt_NR1"/>
</dbReference>
<dbReference type="EMBL" id="OC865917">
    <property type="protein sequence ID" value="CAD7632666.1"/>
    <property type="molecule type" value="Genomic_DNA"/>
</dbReference>
<dbReference type="EMBL" id="CAJPIZ010011342">
    <property type="protein sequence ID" value="CAG2113096.1"/>
    <property type="molecule type" value="Genomic_DNA"/>
</dbReference>